<sequence length="768" mass="89722">MNGANGVAAPLGLWSEARNAEGRVYYYNTVTKATQWTKPTDLMTPAERALANQPWKEYTAEGGRKYWYNTESKQSSWEMPEVYKDALAQVAPTPKMSMPAPQFVAGGTSSFSSYPQQRDRDDYGERAGPDRQIGYGQTDLNGSKGSTLATQNEPEYSTFEDAEAAFIKLLRRSNVQPDWTWEQTMRATIKDPQYRALKDPKDRKAAFEKYAVEVRMQEKDRAKERLAKLRADFGTMLRSHPEIKHYTRWKTARPIIEGETIFRSTNDDTERRQLFEEYIIELKKANIEREAITRKSAMDELVGLLKALNLEPYTRWSEAQEVIESNETFQADDKFKTLSKSDILTAFENHIKALERTFNDERQREKNSKQRRERQNRDRYLDLLQELKTTGKIKAGTKWMEILPHVHEDQRYVTMLGQPGSTPLDLFWDIVEEEERALRSVRNDVYDVLEDKRYEITPKTTSQDFLGVMSTDRRTATISPDTLTLIFNRLLEKVLRRTEDDKHASERQQRRLIDALRSRIKHLDKPSINPTTTWESIRPHISHLEEFKALENDDLRRQAFDKVLRRLKEKEDDLENERRSHKHDRSRTRDHRERDPRNGHVSSHRHGPPIDRHDRRRGSRTPEVDAYEAERRKATADRERQYQKHGPTGLSPPPRSRERESVSSRPPRLSHYDRERRDREEERERLYRTRGDPRGSRDELDYGGGVSGASGRRRRDSEASGESARKRVKRDEGRRSTRRGKTPEPVVPAKEEPAVHSGSEEGEMVEEE</sequence>
<dbReference type="GO" id="GO:0003723">
    <property type="term" value="F:RNA binding"/>
    <property type="evidence" value="ECO:0007669"/>
    <property type="project" value="TreeGrafter"/>
</dbReference>
<feature type="coiled-coil region" evidence="6">
    <location>
        <begin position="344"/>
        <end position="371"/>
    </location>
</feature>
<dbReference type="InterPro" id="IPR039726">
    <property type="entry name" value="Prp40-like"/>
</dbReference>
<dbReference type="Gene3D" id="2.20.70.10">
    <property type="match status" value="2"/>
</dbReference>
<feature type="compositionally biased region" description="Basic and acidic residues" evidence="7">
    <location>
        <begin position="715"/>
        <end position="735"/>
    </location>
</feature>
<dbReference type="GO" id="GO:0071004">
    <property type="term" value="C:U2-type prespliceosome"/>
    <property type="evidence" value="ECO:0007669"/>
    <property type="project" value="TreeGrafter"/>
</dbReference>
<dbReference type="SUPFAM" id="SSF51045">
    <property type="entry name" value="WW domain"/>
    <property type="match status" value="2"/>
</dbReference>
<evidence type="ECO:0000256" key="4">
    <source>
        <dbReference type="ARBA" id="ARBA00023187"/>
    </source>
</evidence>
<evidence type="ECO:0000256" key="7">
    <source>
        <dbReference type="SAM" id="MobiDB-lite"/>
    </source>
</evidence>
<comment type="caution">
    <text evidence="10">The sequence shown here is derived from an EMBL/GenBank/DDBJ whole genome shotgun (WGS) entry which is preliminary data.</text>
</comment>
<feature type="domain" description="FF" evidence="9">
    <location>
        <begin position="225"/>
        <end position="281"/>
    </location>
</feature>
<dbReference type="GO" id="GO:0045292">
    <property type="term" value="P:mRNA cis splicing, via spliceosome"/>
    <property type="evidence" value="ECO:0007669"/>
    <property type="project" value="InterPro"/>
</dbReference>
<keyword evidence="4" id="KW-0508">mRNA splicing</keyword>
<feature type="domain" description="WW" evidence="8">
    <location>
        <begin position="54"/>
        <end position="82"/>
    </location>
</feature>
<dbReference type="OrthoDB" id="187617at2759"/>
<dbReference type="FunFam" id="1.10.10.440:FF:000027">
    <property type="entry name" value="Formin binding protein (FNB3)"/>
    <property type="match status" value="1"/>
</dbReference>
<dbReference type="FunFam" id="1.10.10.440:FF:000033">
    <property type="entry name" value="Formin binding protein (FNB3)"/>
    <property type="match status" value="1"/>
</dbReference>
<evidence type="ECO:0000256" key="2">
    <source>
        <dbReference type="ARBA" id="ARBA00022664"/>
    </source>
</evidence>
<dbReference type="Gene3D" id="1.10.10.440">
    <property type="entry name" value="FF domain"/>
    <property type="match status" value="5"/>
</dbReference>
<dbReference type="PANTHER" id="PTHR11864:SF0">
    <property type="entry name" value="PRP40 PRE-MRNA PROCESSING FACTOR 40 HOMOLOG A (YEAST)"/>
    <property type="match status" value="1"/>
</dbReference>
<dbReference type="Pfam" id="PF00397">
    <property type="entry name" value="WW"/>
    <property type="match status" value="2"/>
</dbReference>
<dbReference type="AlphaFoldDB" id="A0A8H3I903"/>
<dbReference type="PROSITE" id="PS01159">
    <property type="entry name" value="WW_DOMAIN_1"/>
    <property type="match status" value="2"/>
</dbReference>
<dbReference type="InterPro" id="IPR036517">
    <property type="entry name" value="FF_domain_sf"/>
</dbReference>
<dbReference type="Proteomes" id="UP000664534">
    <property type="component" value="Unassembled WGS sequence"/>
</dbReference>
<evidence type="ECO:0000256" key="5">
    <source>
        <dbReference type="ARBA" id="ARBA00023242"/>
    </source>
</evidence>
<dbReference type="InterPro" id="IPR002713">
    <property type="entry name" value="FF_domain"/>
</dbReference>
<dbReference type="EMBL" id="CAJPDT010000006">
    <property type="protein sequence ID" value="CAF9909533.1"/>
    <property type="molecule type" value="Genomic_DNA"/>
</dbReference>
<evidence type="ECO:0000259" key="8">
    <source>
        <dbReference type="PROSITE" id="PS50020"/>
    </source>
</evidence>
<keyword evidence="11" id="KW-1185">Reference proteome</keyword>
<dbReference type="SMART" id="SM00441">
    <property type="entry name" value="FF"/>
    <property type="match status" value="5"/>
</dbReference>
<keyword evidence="6" id="KW-0175">Coiled coil</keyword>
<evidence type="ECO:0000313" key="10">
    <source>
        <dbReference type="EMBL" id="CAF9909533.1"/>
    </source>
</evidence>
<feature type="compositionally biased region" description="Polar residues" evidence="7">
    <location>
        <begin position="138"/>
        <end position="154"/>
    </location>
</feature>
<dbReference type="PROSITE" id="PS51676">
    <property type="entry name" value="FF"/>
    <property type="match status" value="4"/>
</dbReference>
<dbReference type="GO" id="GO:0005685">
    <property type="term" value="C:U1 snRNP"/>
    <property type="evidence" value="ECO:0007669"/>
    <property type="project" value="TreeGrafter"/>
</dbReference>
<comment type="subcellular location">
    <subcellularLocation>
        <location evidence="1">Nucleus</location>
    </subcellularLocation>
</comment>
<feature type="compositionally biased region" description="Polar residues" evidence="7">
    <location>
        <begin position="107"/>
        <end position="116"/>
    </location>
</feature>
<dbReference type="FunFam" id="1.10.10.440:FF:000032">
    <property type="entry name" value="Formin binding protein (FNB3)"/>
    <property type="match status" value="1"/>
</dbReference>
<dbReference type="Pfam" id="PF01846">
    <property type="entry name" value="FF"/>
    <property type="match status" value="5"/>
</dbReference>
<dbReference type="SMART" id="SM00456">
    <property type="entry name" value="WW"/>
    <property type="match status" value="2"/>
</dbReference>
<dbReference type="InterPro" id="IPR036020">
    <property type="entry name" value="WW_dom_sf"/>
</dbReference>
<feature type="domain" description="WW" evidence="8">
    <location>
        <begin position="14"/>
        <end position="41"/>
    </location>
</feature>
<keyword evidence="3" id="KW-0677">Repeat</keyword>
<feature type="compositionally biased region" description="Basic and acidic residues" evidence="7">
    <location>
        <begin position="117"/>
        <end position="129"/>
    </location>
</feature>
<dbReference type="FunFam" id="2.20.70.10:FF:000078">
    <property type="entry name" value="Formin binding protein (FNB3)"/>
    <property type="match status" value="1"/>
</dbReference>
<name>A0A8H3I903_9LECA</name>
<dbReference type="PROSITE" id="PS50020">
    <property type="entry name" value="WW_DOMAIN_2"/>
    <property type="match status" value="2"/>
</dbReference>
<gene>
    <name evidence="10" type="ORF">IMSHALPRED_008393</name>
</gene>
<feature type="compositionally biased region" description="Basic and acidic residues" evidence="7">
    <location>
        <begin position="670"/>
        <end position="700"/>
    </location>
</feature>
<keyword evidence="2" id="KW-0507">mRNA processing</keyword>
<evidence type="ECO:0000256" key="6">
    <source>
        <dbReference type="SAM" id="Coils"/>
    </source>
</evidence>
<organism evidence="10 11">
    <name type="scientific">Imshaugia aleurites</name>
    <dbReference type="NCBI Taxonomy" id="172621"/>
    <lineage>
        <taxon>Eukaryota</taxon>
        <taxon>Fungi</taxon>
        <taxon>Dikarya</taxon>
        <taxon>Ascomycota</taxon>
        <taxon>Pezizomycotina</taxon>
        <taxon>Lecanoromycetes</taxon>
        <taxon>OSLEUM clade</taxon>
        <taxon>Lecanoromycetidae</taxon>
        <taxon>Lecanorales</taxon>
        <taxon>Lecanorineae</taxon>
        <taxon>Parmeliaceae</taxon>
        <taxon>Imshaugia</taxon>
    </lineage>
</organism>
<protein>
    <submittedName>
        <fullName evidence="10">Uncharacterized protein</fullName>
    </submittedName>
</protein>
<keyword evidence="5" id="KW-0539">Nucleus</keyword>
<dbReference type="SUPFAM" id="SSF81698">
    <property type="entry name" value="FF domain"/>
    <property type="match status" value="5"/>
</dbReference>
<reference evidence="10" key="1">
    <citation type="submission" date="2021-03" db="EMBL/GenBank/DDBJ databases">
        <authorList>
            <person name="Tagirdzhanova G."/>
        </authorList>
    </citation>
    <scope>NUCLEOTIDE SEQUENCE</scope>
</reference>
<evidence type="ECO:0000313" key="11">
    <source>
        <dbReference type="Proteomes" id="UP000664534"/>
    </source>
</evidence>
<feature type="compositionally biased region" description="Basic residues" evidence="7">
    <location>
        <begin position="579"/>
        <end position="589"/>
    </location>
</feature>
<feature type="region of interest" description="Disordered" evidence="7">
    <location>
        <begin position="570"/>
        <end position="768"/>
    </location>
</feature>
<accession>A0A8H3I903</accession>
<feature type="domain" description="FF" evidence="9">
    <location>
        <begin position="156"/>
        <end position="213"/>
    </location>
</feature>
<evidence type="ECO:0000259" key="9">
    <source>
        <dbReference type="PROSITE" id="PS51676"/>
    </source>
</evidence>
<evidence type="ECO:0000256" key="1">
    <source>
        <dbReference type="ARBA" id="ARBA00004123"/>
    </source>
</evidence>
<feature type="compositionally biased region" description="Basic and acidic residues" evidence="7">
    <location>
        <begin position="620"/>
        <end position="642"/>
    </location>
</feature>
<dbReference type="FunFam" id="1.10.10.440:FF:000013">
    <property type="entry name" value="pre-mRNA-processing protein 40A isoform X1"/>
    <property type="match status" value="1"/>
</dbReference>
<dbReference type="CDD" id="cd00201">
    <property type="entry name" value="WW"/>
    <property type="match status" value="2"/>
</dbReference>
<feature type="region of interest" description="Disordered" evidence="7">
    <location>
        <begin position="98"/>
        <end position="154"/>
    </location>
</feature>
<feature type="domain" description="FF" evidence="9">
    <location>
        <begin position="509"/>
        <end position="566"/>
    </location>
</feature>
<evidence type="ECO:0000256" key="3">
    <source>
        <dbReference type="ARBA" id="ARBA00022737"/>
    </source>
</evidence>
<dbReference type="Pfam" id="PF25432">
    <property type="entry name" value="FF_PRPF40A"/>
    <property type="match status" value="1"/>
</dbReference>
<proteinExistence type="predicted"/>
<dbReference type="InterPro" id="IPR001202">
    <property type="entry name" value="WW_dom"/>
</dbReference>
<dbReference type="PANTHER" id="PTHR11864">
    <property type="entry name" value="PRE-MRNA-PROCESSING PROTEIN PRP40"/>
    <property type="match status" value="1"/>
</dbReference>
<feature type="domain" description="FF" evidence="9">
    <location>
        <begin position="372"/>
        <end position="433"/>
    </location>
</feature>